<dbReference type="SUPFAM" id="SSF52374">
    <property type="entry name" value="Nucleotidylyl transferase"/>
    <property type="match status" value="1"/>
</dbReference>
<accession>A0A0M3HMC7</accession>
<evidence type="ECO:0000313" key="7">
    <source>
        <dbReference type="WBParaSite" id="ALUE_0000267201-mRNA-1"/>
    </source>
</evidence>
<sequence>MKQCWTSLQIEGILDHFELYRDEGPSKGGPFGPYVQSHRLNTYVEAAERLIDAGHAYRCFCSQEVSLLQAPSSPETRYSSAVPL</sequence>
<dbReference type="GO" id="GO:0006424">
    <property type="term" value="P:glutamyl-tRNA aminoacylation"/>
    <property type="evidence" value="ECO:0007669"/>
    <property type="project" value="TreeGrafter"/>
</dbReference>
<dbReference type="WBParaSite" id="ALUE_0000267201-mRNA-1">
    <property type="protein sequence ID" value="ALUE_0000267201-mRNA-1"/>
    <property type="gene ID" value="ALUE_0000267201"/>
</dbReference>
<keyword evidence="1" id="KW-0436">Ligase</keyword>
<keyword evidence="3" id="KW-0067">ATP-binding</keyword>
<reference evidence="7" key="1">
    <citation type="submission" date="2017-02" db="UniProtKB">
        <authorList>
            <consortium name="WormBaseParasite"/>
        </authorList>
    </citation>
    <scope>IDENTIFICATION</scope>
</reference>
<dbReference type="Proteomes" id="UP000036681">
    <property type="component" value="Unplaced"/>
</dbReference>
<evidence type="ECO:0000256" key="1">
    <source>
        <dbReference type="ARBA" id="ARBA00022598"/>
    </source>
</evidence>
<dbReference type="Pfam" id="PF00749">
    <property type="entry name" value="tRNA-synt_1c"/>
    <property type="match status" value="1"/>
</dbReference>
<proteinExistence type="predicted"/>
<dbReference type="Gene3D" id="3.40.50.620">
    <property type="entry name" value="HUPs"/>
    <property type="match status" value="1"/>
</dbReference>
<dbReference type="InterPro" id="IPR014729">
    <property type="entry name" value="Rossmann-like_a/b/a_fold"/>
</dbReference>
<dbReference type="GO" id="GO:0005524">
    <property type="term" value="F:ATP binding"/>
    <property type="evidence" value="ECO:0007669"/>
    <property type="project" value="UniProtKB-KW"/>
</dbReference>
<dbReference type="InterPro" id="IPR020058">
    <property type="entry name" value="Glu/Gln-tRNA-synth_Ib_cat-dom"/>
</dbReference>
<keyword evidence="4" id="KW-0030">Aminoacyl-tRNA synthetase</keyword>
<evidence type="ECO:0000256" key="4">
    <source>
        <dbReference type="ARBA" id="ARBA00023146"/>
    </source>
</evidence>
<evidence type="ECO:0000256" key="3">
    <source>
        <dbReference type="ARBA" id="ARBA00022840"/>
    </source>
</evidence>
<keyword evidence="6" id="KW-1185">Reference proteome</keyword>
<dbReference type="GO" id="GO:0004818">
    <property type="term" value="F:glutamate-tRNA ligase activity"/>
    <property type="evidence" value="ECO:0007669"/>
    <property type="project" value="TreeGrafter"/>
</dbReference>
<dbReference type="InterPro" id="IPR049940">
    <property type="entry name" value="GluQ/Sye"/>
</dbReference>
<name>A0A0M3HMC7_ASCLU</name>
<evidence type="ECO:0000259" key="5">
    <source>
        <dbReference type="Pfam" id="PF00749"/>
    </source>
</evidence>
<keyword evidence="2" id="KW-0547">Nucleotide-binding</keyword>
<evidence type="ECO:0000256" key="2">
    <source>
        <dbReference type="ARBA" id="ARBA00022741"/>
    </source>
</evidence>
<dbReference type="GO" id="GO:0005739">
    <property type="term" value="C:mitochondrion"/>
    <property type="evidence" value="ECO:0007669"/>
    <property type="project" value="TreeGrafter"/>
</dbReference>
<dbReference type="PANTHER" id="PTHR43311:SF2">
    <property type="entry name" value="GLUTAMATE--TRNA LIGASE, MITOCHONDRIAL-RELATED"/>
    <property type="match status" value="1"/>
</dbReference>
<organism evidence="6 7">
    <name type="scientific">Ascaris lumbricoides</name>
    <name type="common">Giant roundworm</name>
    <dbReference type="NCBI Taxonomy" id="6252"/>
    <lineage>
        <taxon>Eukaryota</taxon>
        <taxon>Metazoa</taxon>
        <taxon>Ecdysozoa</taxon>
        <taxon>Nematoda</taxon>
        <taxon>Chromadorea</taxon>
        <taxon>Rhabditida</taxon>
        <taxon>Spirurina</taxon>
        <taxon>Ascaridomorpha</taxon>
        <taxon>Ascaridoidea</taxon>
        <taxon>Ascarididae</taxon>
        <taxon>Ascaris</taxon>
    </lineage>
</organism>
<dbReference type="PANTHER" id="PTHR43311">
    <property type="entry name" value="GLUTAMATE--TRNA LIGASE"/>
    <property type="match status" value="1"/>
</dbReference>
<protein>
    <submittedName>
        <fullName evidence="7">tRNA-synt_1c domain-containing protein</fullName>
    </submittedName>
</protein>
<evidence type="ECO:0000313" key="6">
    <source>
        <dbReference type="Proteomes" id="UP000036681"/>
    </source>
</evidence>
<feature type="domain" description="Glutamyl/glutaminyl-tRNA synthetase class Ib catalytic" evidence="5">
    <location>
        <begin position="22"/>
        <end position="64"/>
    </location>
</feature>
<dbReference type="AlphaFoldDB" id="A0A0M3HMC7"/>